<dbReference type="InterPro" id="IPR008972">
    <property type="entry name" value="Cupredoxin"/>
</dbReference>
<dbReference type="AlphaFoldDB" id="A0A7I3YZL1"/>
<dbReference type="EnsemblPlants" id="Pp3c24_5210V3.2">
    <property type="protein sequence ID" value="PAC:32909846.CDS.1"/>
    <property type="gene ID" value="Pp3c24_5210"/>
</dbReference>
<dbReference type="Gene3D" id="2.60.40.420">
    <property type="entry name" value="Cupredoxins - blue copper proteins"/>
    <property type="match status" value="1"/>
</dbReference>
<reference evidence="3 4" key="2">
    <citation type="journal article" date="2018" name="Plant J.">
        <title>The Physcomitrella patens chromosome-scale assembly reveals moss genome structure and evolution.</title>
        <authorList>
            <person name="Lang D."/>
            <person name="Ullrich K.K."/>
            <person name="Murat F."/>
            <person name="Fuchs J."/>
            <person name="Jenkins J."/>
            <person name="Haas F.B."/>
            <person name="Piednoel M."/>
            <person name="Gundlach H."/>
            <person name="Van Bel M."/>
            <person name="Meyberg R."/>
            <person name="Vives C."/>
            <person name="Morata J."/>
            <person name="Symeonidi A."/>
            <person name="Hiss M."/>
            <person name="Muchero W."/>
            <person name="Kamisugi Y."/>
            <person name="Saleh O."/>
            <person name="Blanc G."/>
            <person name="Decker E.L."/>
            <person name="van Gessel N."/>
            <person name="Grimwood J."/>
            <person name="Hayes R.D."/>
            <person name="Graham S.W."/>
            <person name="Gunter L.E."/>
            <person name="McDaniel S.F."/>
            <person name="Hoernstein S.N.W."/>
            <person name="Larsson A."/>
            <person name="Li F.W."/>
            <person name="Perroud P.F."/>
            <person name="Phillips J."/>
            <person name="Ranjan P."/>
            <person name="Rokshar D.S."/>
            <person name="Rothfels C.J."/>
            <person name="Schneider L."/>
            <person name="Shu S."/>
            <person name="Stevenson D.W."/>
            <person name="Thummler F."/>
            <person name="Tillich M."/>
            <person name="Villarreal Aguilar J.C."/>
            <person name="Widiez T."/>
            <person name="Wong G.K."/>
            <person name="Wymore A."/>
            <person name="Zhang Y."/>
            <person name="Zimmer A.D."/>
            <person name="Quatrano R.S."/>
            <person name="Mayer K.F.X."/>
            <person name="Goodstein D."/>
            <person name="Casacuberta J.M."/>
            <person name="Vandepoele K."/>
            <person name="Reski R."/>
            <person name="Cuming A.C."/>
            <person name="Tuskan G.A."/>
            <person name="Maumus F."/>
            <person name="Salse J."/>
            <person name="Schmutz J."/>
            <person name="Rensing S.A."/>
        </authorList>
    </citation>
    <scope>NUCLEOTIDE SEQUENCE [LARGE SCALE GENOMIC DNA]</scope>
    <source>
        <strain evidence="3 4">cv. Gransden 2004</strain>
    </source>
</reference>
<dbReference type="PROSITE" id="PS51485">
    <property type="entry name" value="PHYTOCYANIN"/>
    <property type="match status" value="1"/>
</dbReference>
<dbReference type="GO" id="GO:0009055">
    <property type="term" value="F:electron transfer activity"/>
    <property type="evidence" value="ECO:0007669"/>
    <property type="project" value="InterPro"/>
</dbReference>
<keyword evidence="4" id="KW-1185">Reference proteome</keyword>
<dbReference type="Pfam" id="PF02298">
    <property type="entry name" value="Cu_bind_like"/>
    <property type="match status" value="1"/>
</dbReference>
<dbReference type="Proteomes" id="UP000006727">
    <property type="component" value="Chromosome 24"/>
</dbReference>
<dbReference type="PANTHER" id="PTHR33021:SF496">
    <property type="entry name" value="OS08G0482700 PROTEIN"/>
    <property type="match status" value="1"/>
</dbReference>
<accession>A0A7I3YZL1</accession>
<evidence type="ECO:0000313" key="3">
    <source>
        <dbReference type="EnsemblPlants" id="PAC:32909846.CDS.1"/>
    </source>
</evidence>
<dbReference type="EMBL" id="ABEU02000024">
    <property type="status" value="NOT_ANNOTATED_CDS"/>
    <property type="molecule type" value="Genomic_DNA"/>
</dbReference>
<protein>
    <recommendedName>
        <fullName evidence="2">Phytocyanin domain-containing protein</fullName>
    </recommendedName>
</protein>
<evidence type="ECO:0000313" key="4">
    <source>
        <dbReference type="Proteomes" id="UP000006727"/>
    </source>
</evidence>
<feature type="compositionally biased region" description="Low complexity" evidence="1">
    <location>
        <begin position="135"/>
        <end position="151"/>
    </location>
</feature>
<evidence type="ECO:0000259" key="2">
    <source>
        <dbReference type="PROSITE" id="PS51485"/>
    </source>
</evidence>
<dbReference type="SUPFAM" id="SSF49503">
    <property type="entry name" value="Cupredoxins"/>
    <property type="match status" value="1"/>
</dbReference>
<sequence length="172" mass="18695">MIQNFSWEIVFFVRASTRLRTLNALNFLVKISVLNFFIKLSMWWCRGNAVFNYTVGGHDVVRYSRKTEFDNCARVTLQRWTSGADRIVLNSTGFFYCICSIPGHCETGGGMKLSIHVTTTRAVAPTPPHNGTLVAPSASPTTPARSAANPSPNQSISGLVAAAILPGAAFVV</sequence>
<feature type="domain" description="Phytocyanin" evidence="2">
    <location>
        <begin position="1"/>
        <end position="119"/>
    </location>
</feature>
<feature type="region of interest" description="Disordered" evidence="1">
    <location>
        <begin position="125"/>
        <end position="151"/>
    </location>
</feature>
<proteinExistence type="predicted"/>
<dbReference type="PANTHER" id="PTHR33021">
    <property type="entry name" value="BLUE COPPER PROTEIN"/>
    <property type="match status" value="1"/>
</dbReference>
<dbReference type="Gramene" id="Pp3c24_5210V3.2">
    <property type="protein sequence ID" value="PAC:32909846.CDS.1"/>
    <property type="gene ID" value="Pp3c24_5210"/>
</dbReference>
<reference evidence="3" key="3">
    <citation type="submission" date="2020-12" db="UniProtKB">
        <authorList>
            <consortium name="EnsemblPlants"/>
        </authorList>
    </citation>
    <scope>IDENTIFICATION</scope>
</reference>
<organism evidence="3 4">
    <name type="scientific">Physcomitrium patens</name>
    <name type="common">Spreading-leaved earth moss</name>
    <name type="synonym">Physcomitrella patens</name>
    <dbReference type="NCBI Taxonomy" id="3218"/>
    <lineage>
        <taxon>Eukaryota</taxon>
        <taxon>Viridiplantae</taxon>
        <taxon>Streptophyta</taxon>
        <taxon>Embryophyta</taxon>
        <taxon>Bryophyta</taxon>
        <taxon>Bryophytina</taxon>
        <taxon>Bryopsida</taxon>
        <taxon>Funariidae</taxon>
        <taxon>Funariales</taxon>
        <taxon>Funariaceae</taxon>
        <taxon>Physcomitrium</taxon>
    </lineage>
</organism>
<dbReference type="InterPro" id="IPR039391">
    <property type="entry name" value="Phytocyanin-like"/>
</dbReference>
<reference evidence="3 4" key="1">
    <citation type="journal article" date="2008" name="Science">
        <title>The Physcomitrella genome reveals evolutionary insights into the conquest of land by plants.</title>
        <authorList>
            <person name="Rensing S."/>
            <person name="Lang D."/>
            <person name="Zimmer A."/>
            <person name="Terry A."/>
            <person name="Salamov A."/>
            <person name="Shapiro H."/>
            <person name="Nishiyama T."/>
            <person name="Perroud P.-F."/>
            <person name="Lindquist E."/>
            <person name="Kamisugi Y."/>
            <person name="Tanahashi T."/>
            <person name="Sakakibara K."/>
            <person name="Fujita T."/>
            <person name="Oishi K."/>
            <person name="Shin-I T."/>
            <person name="Kuroki Y."/>
            <person name="Toyoda A."/>
            <person name="Suzuki Y."/>
            <person name="Hashimoto A."/>
            <person name="Yamaguchi K."/>
            <person name="Sugano A."/>
            <person name="Kohara Y."/>
            <person name="Fujiyama A."/>
            <person name="Anterola A."/>
            <person name="Aoki S."/>
            <person name="Ashton N."/>
            <person name="Barbazuk W.B."/>
            <person name="Barker E."/>
            <person name="Bennetzen J."/>
            <person name="Bezanilla M."/>
            <person name="Blankenship R."/>
            <person name="Cho S.H."/>
            <person name="Dutcher S."/>
            <person name="Estelle M."/>
            <person name="Fawcett J.A."/>
            <person name="Gundlach H."/>
            <person name="Hanada K."/>
            <person name="Heyl A."/>
            <person name="Hicks K.A."/>
            <person name="Hugh J."/>
            <person name="Lohr M."/>
            <person name="Mayer K."/>
            <person name="Melkozernov A."/>
            <person name="Murata T."/>
            <person name="Nelson D."/>
            <person name="Pils B."/>
            <person name="Prigge M."/>
            <person name="Reiss B."/>
            <person name="Renner T."/>
            <person name="Rombauts S."/>
            <person name="Rushton P."/>
            <person name="Sanderfoot A."/>
            <person name="Schween G."/>
            <person name="Shiu S.-H."/>
            <person name="Stueber K."/>
            <person name="Theodoulou F.L."/>
            <person name="Tu H."/>
            <person name="Van de Peer Y."/>
            <person name="Verrier P.J."/>
            <person name="Waters E."/>
            <person name="Wood A."/>
            <person name="Yang L."/>
            <person name="Cove D."/>
            <person name="Cuming A."/>
            <person name="Hasebe M."/>
            <person name="Lucas S."/>
            <person name="Mishler D.B."/>
            <person name="Reski R."/>
            <person name="Grigoriev I."/>
            <person name="Quatrano R.S."/>
            <person name="Boore J.L."/>
        </authorList>
    </citation>
    <scope>NUCLEOTIDE SEQUENCE [LARGE SCALE GENOMIC DNA]</scope>
    <source>
        <strain evidence="3 4">cv. Gransden 2004</strain>
    </source>
</reference>
<dbReference type="InterPro" id="IPR003245">
    <property type="entry name" value="Phytocyanin_dom"/>
</dbReference>
<name>A0A7I3YZL1_PHYPA</name>
<evidence type="ECO:0000256" key="1">
    <source>
        <dbReference type="SAM" id="MobiDB-lite"/>
    </source>
</evidence>